<accession>A0A5C6F8B7</accession>
<feature type="transmembrane region" description="Helical" evidence="1">
    <location>
        <begin position="49"/>
        <end position="68"/>
    </location>
</feature>
<dbReference type="InterPro" id="IPR025962">
    <property type="entry name" value="SdpI/YhfL"/>
</dbReference>
<keyword evidence="1" id="KW-0472">Membrane</keyword>
<reference evidence="2 3" key="1">
    <citation type="submission" date="2019-02" db="EMBL/GenBank/DDBJ databases">
        <title>Deep-cultivation of Planctomycetes and their phenomic and genomic characterization uncovers novel biology.</title>
        <authorList>
            <person name="Wiegand S."/>
            <person name="Jogler M."/>
            <person name="Boedeker C."/>
            <person name="Pinto D."/>
            <person name="Vollmers J."/>
            <person name="Rivas-Marin E."/>
            <person name="Kohn T."/>
            <person name="Peeters S.H."/>
            <person name="Heuer A."/>
            <person name="Rast P."/>
            <person name="Oberbeckmann S."/>
            <person name="Bunk B."/>
            <person name="Jeske O."/>
            <person name="Meyerdierks A."/>
            <person name="Storesund J.E."/>
            <person name="Kallscheuer N."/>
            <person name="Luecker S."/>
            <person name="Lage O.M."/>
            <person name="Pohl T."/>
            <person name="Merkel B.J."/>
            <person name="Hornburger P."/>
            <person name="Mueller R.-W."/>
            <person name="Bruemmer F."/>
            <person name="Labrenz M."/>
            <person name="Spormann A.M."/>
            <person name="Op Den Camp H."/>
            <person name="Overmann J."/>
            <person name="Amann R."/>
            <person name="Jetten M.S.M."/>
            <person name="Mascher T."/>
            <person name="Medema M.H."/>
            <person name="Devos D.P."/>
            <person name="Kaster A.-K."/>
            <person name="Ovreas L."/>
            <person name="Rohde M."/>
            <person name="Galperin M.Y."/>
            <person name="Jogler C."/>
        </authorList>
    </citation>
    <scope>NUCLEOTIDE SEQUENCE [LARGE SCALE GENOMIC DNA]</scope>
    <source>
        <strain evidence="2 3">Poly59</strain>
    </source>
</reference>
<evidence type="ECO:0008006" key="4">
    <source>
        <dbReference type="Google" id="ProtNLM"/>
    </source>
</evidence>
<evidence type="ECO:0000313" key="3">
    <source>
        <dbReference type="Proteomes" id="UP000317977"/>
    </source>
</evidence>
<dbReference type="Pfam" id="PF13630">
    <property type="entry name" value="SdpI"/>
    <property type="match status" value="1"/>
</dbReference>
<gene>
    <name evidence="2" type="ORF">Poly59_26700</name>
</gene>
<evidence type="ECO:0000256" key="1">
    <source>
        <dbReference type="SAM" id="Phobius"/>
    </source>
</evidence>
<dbReference type="EMBL" id="SJPX01000002">
    <property type="protein sequence ID" value="TWU56366.1"/>
    <property type="molecule type" value="Genomic_DNA"/>
</dbReference>
<dbReference type="RefSeq" id="WP_146534361.1">
    <property type="nucleotide sequence ID" value="NZ_SJPX01000002.1"/>
</dbReference>
<keyword evidence="3" id="KW-1185">Reference proteome</keyword>
<comment type="caution">
    <text evidence="2">The sequence shown here is derived from an EMBL/GenBank/DDBJ whole genome shotgun (WGS) entry which is preliminary data.</text>
</comment>
<dbReference type="AlphaFoldDB" id="A0A5C6F8B7"/>
<dbReference type="Proteomes" id="UP000317977">
    <property type="component" value="Unassembled WGS sequence"/>
</dbReference>
<sequence length="123" mass="13291">MILIASTLFLSGFLMTGACLPLVFGKVPMNSVDGIRIKTAYRSPDSWMYVNEVGGMIFAMLRFPLMLAGAIGSLLTDREVAVLGIVAGLSTLGSLTSAVYLLIRYTNSYSLTFDQTTCKSKFS</sequence>
<keyword evidence="1" id="KW-1133">Transmembrane helix</keyword>
<feature type="transmembrane region" description="Helical" evidence="1">
    <location>
        <begin position="80"/>
        <end position="103"/>
    </location>
</feature>
<name>A0A5C6F8B7_9BACT</name>
<keyword evidence="1" id="KW-0812">Transmembrane</keyword>
<protein>
    <recommendedName>
        <fullName evidence="4">SdpI family protein</fullName>
    </recommendedName>
</protein>
<proteinExistence type="predicted"/>
<organism evidence="2 3">
    <name type="scientific">Rubripirellula reticaptiva</name>
    <dbReference type="NCBI Taxonomy" id="2528013"/>
    <lineage>
        <taxon>Bacteria</taxon>
        <taxon>Pseudomonadati</taxon>
        <taxon>Planctomycetota</taxon>
        <taxon>Planctomycetia</taxon>
        <taxon>Pirellulales</taxon>
        <taxon>Pirellulaceae</taxon>
        <taxon>Rubripirellula</taxon>
    </lineage>
</organism>
<evidence type="ECO:0000313" key="2">
    <source>
        <dbReference type="EMBL" id="TWU56366.1"/>
    </source>
</evidence>
<dbReference type="OrthoDB" id="9035280at2"/>